<feature type="domain" description="RDD" evidence="7">
    <location>
        <begin position="80"/>
        <end position="211"/>
    </location>
</feature>
<evidence type="ECO:0000256" key="3">
    <source>
        <dbReference type="ARBA" id="ARBA00022692"/>
    </source>
</evidence>
<organism evidence="9 10">
    <name type="scientific">Mucilaginibacter conchicola</name>
    <dbReference type="NCBI Taxonomy" id="2303333"/>
    <lineage>
        <taxon>Bacteria</taxon>
        <taxon>Pseudomonadati</taxon>
        <taxon>Bacteroidota</taxon>
        <taxon>Sphingobacteriia</taxon>
        <taxon>Sphingobacteriales</taxon>
        <taxon>Sphingobacteriaceae</taxon>
        <taxon>Mucilaginibacter</taxon>
    </lineage>
</organism>
<gene>
    <name evidence="9" type="ORF">D0C36_11455</name>
</gene>
<feature type="domain" description="GYF" evidence="8">
    <location>
        <begin position="19"/>
        <end position="62"/>
    </location>
</feature>
<feature type="transmembrane region" description="Helical" evidence="6">
    <location>
        <begin position="92"/>
        <end position="114"/>
    </location>
</feature>
<dbReference type="GO" id="GO:0005886">
    <property type="term" value="C:plasma membrane"/>
    <property type="evidence" value="ECO:0007669"/>
    <property type="project" value="UniProtKB-SubCell"/>
</dbReference>
<evidence type="ECO:0000256" key="1">
    <source>
        <dbReference type="ARBA" id="ARBA00004651"/>
    </source>
</evidence>
<evidence type="ECO:0000313" key="10">
    <source>
        <dbReference type="Proteomes" id="UP000264217"/>
    </source>
</evidence>
<evidence type="ECO:0000256" key="5">
    <source>
        <dbReference type="ARBA" id="ARBA00023136"/>
    </source>
</evidence>
<feature type="transmembrane region" description="Helical" evidence="6">
    <location>
        <begin position="120"/>
        <end position="141"/>
    </location>
</feature>
<dbReference type="InterPro" id="IPR025640">
    <property type="entry name" value="GYF_2"/>
</dbReference>
<dbReference type="InterPro" id="IPR051791">
    <property type="entry name" value="Pra-immunoreactive"/>
</dbReference>
<dbReference type="AlphaFoldDB" id="A0A372NS14"/>
<keyword evidence="2" id="KW-1003">Cell membrane</keyword>
<dbReference type="Pfam" id="PF06271">
    <property type="entry name" value="RDD"/>
    <property type="match status" value="1"/>
</dbReference>
<feature type="transmembrane region" description="Helical" evidence="6">
    <location>
        <begin position="181"/>
        <end position="201"/>
    </location>
</feature>
<protein>
    <submittedName>
        <fullName evidence="9">RDD family protein</fullName>
    </submittedName>
</protein>
<keyword evidence="5 6" id="KW-0472">Membrane</keyword>
<evidence type="ECO:0000313" key="9">
    <source>
        <dbReference type="EMBL" id="RFZ92056.1"/>
    </source>
</evidence>
<proteinExistence type="predicted"/>
<keyword evidence="10" id="KW-1185">Reference proteome</keyword>
<keyword evidence="4 6" id="KW-1133">Transmembrane helix</keyword>
<reference evidence="9 10" key="1">
    <citation type="submission" date="2018-08" db="EMBL/GenBank/DDBJ databases">
        <title>Mucilaginibacter sp. MYSH2.</title>
        <authorList>
            <person name="Seo T."/>
        </authorList>
    </citation>
    <scope>NUCLEOTIDE SEQUENCE [LARGE SCALE GENOMIC DNA]</scope>
    <source>
        <strain evidence="9 10">MYSH2</strain>
    </source>
</reference>
<comment type="subcellular location">
    <subcellularLocation>
        <location evidence="1">Cell membrane</location>
        <topology evidence="1">Multi-pass membrane protein</topology>
    </subcellularLocation>
</comment>
<comment type="caution">
    <text evidence="9">The sequence shown here is derived from an EMBL/GenBank/DDBJ whole genome shotgun (WGS) entry which is preliminary data.</text>
</comment>
<dbReference type="PANTHER" id="PTHR36115">
    <property type="entry name" value="PROLINE-RICH ANTIGEN HOMOLOG-RELATED"/>
    <property type="match status" value="1"/>
</dbReference>
<evidence type="ECO:0000259" key="7">
    <source>
        <dbReference type="Pfam" id="PF06271"/>
    </source>
</evidence>
<evidence type="ECO:0000256" key="2">
    <source>
        <dbReference type="ARBA" id="ARBA00022475"/>
    </source>
</evidence>
<name>A0A372NS14_9SPHI</name>
<evidence type="ECO:0000256" key="6">
    <source>
        <dbReference type="SAM" id="Phobius"/>
    </source>
</evidence>
<sequence length="222" mass="25066">MQTPGNPIPDPTESDNYILVINGKPEGPFSIAELRQRNIKPGDFVKTDGMIDYKEAHEIPALRELFGFKRRPLPLQYFGSFDQRAIAAAIDWLLIFGIFVLMAFVVMMLLYIFIPGEENKTLRVGITIAIVSLTPIAKFIYSIRMESGPKQSTLGKQLLRIRVCDIYGDRLTTSKALVRNIAKLVSVATLFAGYFICFFNPKQQCLHDMIADTLTIKDRLDS</sequence>
<dbReference type="PANTHER" id="PTHR36115:SF4">
    <property type="entry name" value="MEMBRANE PROTEIN"/>
    <property type="match status" value="1"/>
</dbReference>
<dbReference type="EMBL" id="QWDC01000002">
    <property type="protein sequence ID" value="RFZ92056.1"/>
    <property type="molecule type" value="Genomic_DNA"/>
</dbReference>
<dbReference type="OrthoDB" id="9793824at2"/>
<evidence type="ECO:0000259" key="8">
    <source>
        <dbReference type="Pfam" id="PF14237"/>
    </source>
</evidence>
<dbReference type="InterPro" id="IPR010432">
    <property type="entry name" value="RDD"/>
</dbReference>
<dbReference type="Pfam" id="PF14237">
    <property type="entry name" value="GYF_2"/>
    <property type="match status" value="1"/>
</dbReference>
<dbReference type="Proteomes" id="UP000264217">
    <property type="component" value="Unassembled WGS sequence"/>
</dbReference>
<accession>A0A372NS14</accession>
<keyword evidence="3 6" id="KW-0812">Transmembrane</keyword>
<evidence type="ECO:0000256" key="4">
    <source>
        <dbReference type="ARBA" id="ARBA00022989"/>
    </source>
</evidence>
<dbReference type="RefSeq" id="WP_117391767.1">
    <property type="nucleotide sequence ID" value="NZ_QWDC01000002.1"/>
</dbReference>